<sequence>GFSFKTLSPTGILALSTFATSSNDSPAEPYYAIYLENGRIRAQFGV</sequence>
<dbReference type="Proteomes" id="UP000708208">
    <property type="component" value="Unassembled WGS sequence"/>
</dbReference>
<accession>A0A8J2NRG6</accession>
<evidence type="ECO:0000313" key="1">
    <source>
        <dbReference type="EMBL" id="CAG7723047.1"/>
    </source>
</evidence>
<comment type="caution">
    <text evidence="1">The sequence shown here is derived from an EMBL/GenBank/DDBJ whole genome shotgun (WGS) entry which is preliminary data.</text>
</comment>
<name>A0A8J2NRG6_9HEXA</name>
<proteinExistence type="predicted"/>
<gene>
    <name evidence="1" type="ORF">AFUS01_LOCUS12154</name>
</gene>
<feature type="non-terminal residue" evidence="1">
    <location>
        <position position="1"/>
    </location>
</feature>
<feature type="non-terminal residue" evidence="1">
    <location>
        <position position="46"/>
    </location>
</feature>
<protein>
    <submittedName>
        <fullName evidence="1">Uncharacterized protein</fullName>
    </submittedName>
</protein>
<keyword evidence="2" id="KW-1185">Reference proteome</keyword>
<reference evidence="1" key="1">
    <citation type="submission" date="2021-06" db="EMBL/GenBank/DDBJ databases">
        <authorList>
            <person name="Hodson N. C."/>
            <person name="Mongue J. A."/>
            <person name="Jaron S. K."/>
        </authorList>
    </citation>
    <scope>NUCLEOTIDE SEQUENCE</scope>
</reference>
<dbReference type="EMBL" id="CAJVCH010094981">
    <property type="protein sequence ID" value="CAG7723047.1"/>
    <property type="molecule type" value="Genomic_DNA"/>
</dbReference>
<dbReference type="OrthoDB" id="8545473at2759"/>
<dbReference type="AlphaFoldDB" id="A0A8J2NRG6"/>
<evidence type="ECO:0000313" key="2">
    <source>
        <dbReference type="Proteomes" id="UP000708208"/>
    </source>
</evidence>
<organism evidence="1 2">
    <name type="scientific">Allacma fusca</name>
    <dbReference type="NCBI Taxonomy" id="39272"/>
    <lineage>
        <taxon>Eukaryota</taxon>
        <taxon>Metazoa</taxon>
        <taxon>Ecdysozoa</taxon>
        <taxon>Arthropoda</taxon>
        <taxon>Hexapoda</taxon>
        <taxon>Collembola</taxon>
        <taxon>Symphypleona</taxon>
        <taxon>Sminthuridae</taxon>
        <taxon>Allacma</taxon>
    </lineage>
</organism>